<reference evidence="1" key="1">
    <citation type="submission" date="2021-02" db="EMBL/GenBank/DDBJ databases">
        <authorList>
            <person name="Nowell W R."/>
        </authorList>
    </citation>
    <scope>NUCLEOTIDE SEQUENCE</scope>
</reference>
<dbReference type="EMBL" id="CAJNOM010007071">
    <property type="protein sequence ID" value="CAF1673653.1"/>
    <property type="molecule type" value="Genomic_DNA"/>
</dbReference>
<gene>
    <name evidence="1" type="ORF">BJG266_LOCUS48658</name>
    <name evidence="2" type="ORF">QVE165_LOCUS65733</name>
</gene>
<dbReference type="Proteomes" id="UP000663877">
    <property type="component" value="Unassembled WGS sequence"/>
</dbReference>
<evidence type="ECO:0000313" key="2">
    <source>
        <dbReference type="EMBL" id="CAF1673653.1"/>
    </source>
</evidence>
<dbReference type="EMBL" id="CAJNOI010006646">
    <property type="protein sequence ID" value="CAF1580591.1"/>
    <property type="molecule type" value="Genomic_DNA"/>
</dbReference>
<accession>A0A815ZA24</accession>
<evidence type="ECO:0000313" key="1">
    <source>
        <dbReference type="EMBL" id="CAF1580591.1"/>
    </source>
</evidence>
<keyword evidence="3" id="KW-1185">Reference proteome</keyword>
<feature type="non-terminal residue" evidence="1">
    <location>
        <position position="1"/>
    </location>
</feature>
<organism evidence="1 4">
    <name type="scientific">Adineta steineri</name>
    <dbReference type="NCBI Taxonomy" id="433720"/>
    <lineage>
        <taxon>Eukaryota</taxon>
        <taxon>Metazoa</taxon>
        <taxon>Spiralia</taxon>
        <taxon>Gnathifera</taxon>
        <taxon>Rotifera</taxon>
        <taxon>Eurotatoria</taxon>
        <taxon>Bdelloidea</taxon>
        <taxon>Adinetida</taxon>
        <taxon>Adinetidae</taxon>
        <taxon>Adineta</taxon>
    </lineage>
</organism>
<proteinExistence type="predicted"/>
<protein>
    <submittedName>
        <fullName evidence="1">Uncharacterized protein</fullName>
    </submittedName>
</protein>
<sequence length="121" mass="13750">IHIAFDGFGINLGVTAVGWCKVRKYFSITLSFISLCYSCLATIDQFFATSSDIRLRNLTYRNVQRTTTLADQGAQKQLTRMICLQGSFYVFLIASSRFRRTVRKKIFGCCWTNQIIPASQA</sequence>
<name>A0A815ZA24_9BILA</name>
<dbReference type="AlphaFoldDB" id="A0A815ZA24"/>
<evidence type="ECO:0000313" key="4">
    <source>
        <dbReference type="Proteomes" id="UP000663877"/>
    </source>
</evidence>
<dbReference type="Proteomes" id="UP000663832">
    <property type="component" value="Unassembled WGS sequence"/>
</dbReference>
<comment type="caution">
    <text evidence="1">The sequence shown here is derived from an EMBL/GenBank/DDBJ whole genome shotgun (WGS) entry which is preliminary data.</text>
</comment>
<evidence type="ECO:0000313" key="3">
    <source>
        <dbReference type="Proteomes" id="UP000663832"/>
    </source>
</evidence>